<dbReference type="Proteomes" id="UP000001812">
    <property type="component" value="Chromosome I"/>
</dbReference>
<evidence type="ECO:0000256" key="1">
    <source>
        <dbReference type="SAM" id="MobiDB-lite"/>
    </source>
</evidence>
<evidence type="ECO:0000313" key="2">
    <source>
        <dbReference type="EMBL" id="EET09337.1"/>
    </source>
</evidence>
<protein>
    <submittedName>
        <fullName evidence="2">Uncharacterized protein</fullName>
    </submittedName>
</protein>
<feature type="compositionally biased region" description="Basic and acidic residues" evidence="1">
    <location>
        <begin position="39"/>
        <end position="51"/>
    </location>
</feature>
<accession>A0A0E1WIA2</accession>
<dbReference type="RefSeq" id="WP_004202431.1">
    <property type="nucleotide sequence ID" value="NZ_CM000832.1"/>
</dbReference>
<dbReference type="AlphaFoldDB" id="A0A0E1WIA2"/>
<proteinExistence type="predicted"/>
<name>A0A0E1WIA2_BURPE</name>
<dbReference type="GeneID" id="93064691"/>
<organism evidence="2">
    <name type="scientific">Burkholderia pseudomallei 1710a</name>
    <dbReference type="NCBI Taxonomy" id="320371"/>
    <lineage>
        <taxon>Bacteria</taxon>
        <taxon>Pseudomonadati</taxon>
        <taxon>Pseudomonadota</taxon>
        <taxon>Betaproteobacteria</taxon>
        <taxon>Burkholderiales</taxon>
        <taxon>Burkholderiaceae</taxon>
        <taxon>Burkholderia</taxon>
        <taxon>pseudomallei group</taxon>
    </lineage>
</organism>
<gene>
    <name evidence="2" type="ORF">BURPS1710A_3649</name>
</gene>
<reference evidence="2" key="1">
    <citation type="submission" date="2009-05" db="EMBL/GenBank/DDBJ databases">
        <authorList>
            <person name="Harkins D.M."/>
            <person name="DeShazer D."/>
            <person name="Woods D.E."/>
            <person name="Brinkac L.M."/>
            <person name="Brown K.A."/>
            <person name="Hung G.C."/>
            <person name="Tuanyok A."/>
            <person name="Zhang B."/>
            <person name="Nierman W.C."/>
        </authorList>
    </citation>
    <scope>NUCLEOTIDE SEQUENCE [LARGE SCALE GENOMIC DNA]</scope>
    <source>
        <strain evidence="2">1710a</strain>
    </source>
</reference>
<feature type="region of interest" description="Disordered" evidence="1">
    <location>
        <begin position="1"/>
        <end position="51"/>
    </location>
</feature>
<dbReference type="EMBL" id="CM000832">
    <property type="protein sequence ID" value="EET09337.1"/>
    <property type="molecule type" value="Genomic_DNA"/>
</dbReference>
<dbReference type="HOGENOM" id="CLU_2822781_0_0_4"/>
<sequence length="66" mass="7511">MDRAMLRPAGERQHGAPRPGAAEVSHRSGNRKRIQSGCDGRRRSRDSERNRCGQCNARQLEVLFHK</sequence>
<feature type="compositionally biased region" description="Basic and acidic residues" evidence="1">
    <location>
        <begin position="1"/>
        <end position="14"/>
    </location>
</feature>